<dbReference type="CDD" id="cd01288">
    <property type="entry name" value="FabZ"/>
    <property type="match status" value="1"/>
</dbReference>
<evidence type="ECO:0000256" key="4">
    <source>
        <dbReference type="ARBA" id="ARBA00005002"/>
    </source>
</evidence>
<comment type="function">
    <text evidence="2 15">Catalyzes the hydrolysis of UDP-3-O-myristoyl-N-acetylglucosamine to form UDP-3-O-myristoylglucosamine and acetate, the committed step in lipid A biosynthesis.</text>
</comment>
<dbReference type="HAMAP" id="MF_00406">
    <property type="entry name" value="FabZ"/>
    <property type="match status" value="1"/>
</dbReference>
<evidence type="ECO:0000256" key="14">
    <source>
        <dbReference type="ARBA" id="ARBA00025049"/>
    </source>
</evidence>
<evidence type="ECO:0000256" key="16">
    <source>
        <dbReference type="HAMAP-Rule" id="MF_00406"/>
    </source>
</evidence>
<name>A0A948RV49_UNCEI</name>
<feature type="binding site" evidence="15">
    <location>
        <position position="83"/>
    </location>
    <ligand>
        <name>Zn(2+)</name>
        <dbReference type="ChEBI" id="CHEBI:29105"/>
    </ligand>
</feature>
<evidence type="ECO:0000256" key="13">
    <source>
        <dbReference type="ARBA" id="ARBA00024535"/>
    </source>
</evidence>
<keyword evidence="9 15" id="KW-0378">Hydrolase</keyword>
<dbReference type="InterPro" id="IPR010084">
    <property type="entry name" value="FabZ"/>
</dbReference>
<dbReference type="SUPFAM" id="SSF54637">
    <property type="entry name" value="Thioesterase/thiol ester dehydrase-isomerase"/>
    <property type="match status" value="1"/>
</dbReference>
<keyword evidence="10 15" id="KW-0862">Zinc</keyword>
<dbReference type="Pfam" id="PF03331">
    <property type="entry name" value="LpxC"/>
    <property type="match status" value="1"/>
</dbReference>
<dbReference type="Gene3D" id="3.30.230.20">
    <property type="entry name" value="lpxc deacetylase, domain 1"/>
    <property type="match status" value="1"/>
</dbReference>
<dbReference type="NCBIfam" id="TIGR01750">
    <property type="entry name" value="fabZ"/>
    <property type="match status" value="1"/>
</dbReference>
<dbReference type="GO" id="GO:0005737">
    <property type="term" value="C:cytoplasm"/>
    <property type="evidence" value="ECO:0007669"/>
    <property type="project" value="UniProtKB-SubCell"/>
</dbReference>
<evidence type="ECO:0000256" key="12">
    <source>
        <dbReference type="ARBA" id="ARBA00023239"/>
    </source>
</evidence>
<feature type="active site" description="Proton donor" evidence="15">
    <location>
        <position position="268"/>
    </location>
</feature>
<comment type="pathway">
    <text evidence="4 15">Glycolipid biosynthesis; lipid IV(A) biosynthesis; lipid IV(A) from (3R)-3-hydroxytetradecanoyl-[acyl-carrier-protein] and UDP-N-acetyl-alpha-D-glucosamine: step 2/6.</text>
</comment>
<comment type="similarity">
    <text evidence="16">Belongs to the thioester dehydratase family. FabZ subfamily.</text>
</comment>
<dbReference type="GO" id="GO:0009245">
    <property type="term" value="P:lipid A biosynthetic process"/>
    <property type="evidence" value="ECO:0007669"/>
    <property type="project" value="UniProtKB-UniRule"/>
</dbReference>
<gene>
    <name evidence="16" type="primary">fabZ</name>
    <name evidence="15" type="synonym">lpxC</name>
    <name evidence="17" type="ORF">KJ970_05015</name>
</gene>
<comment type="similarity">
    <text evidence="15">Belongs to the LpxC family.</text>
</comment>
<evidence type="ECO:0000256" key="7">
    <source>
        <dbReference type="ARBA" id="ARBA00022556"/>
    </source>
</evidence>
<keyword evidence="7 15" id="KW-0441">Lipid A biosynthesis</keyword>
<keyword evidence="5 16" id="KW-0963">Cytoplasm</keyword>
<proteinExistence type="inferred from homology"/>
<dbReference type="InterPro" id="IPR015870">
    <property type="entry name" value="UDP-acyl_N-AcGlcN_deAcase_N"/>
</dbReference>
<dbReference type="GO" id="GO:0103117">
    <property type="term" value="F:UDP-3-O-acyl-N-acetylglucosamine deacetylase activity"/>
    <property type="evidence" value="ECO:0007669"/>
    <property type="project" value="UniProtKB-UniRule"/>
</dbReference>
<dbReference type="AlphaFoldDB" id="A0A948RV49"/>
<feature type="binding site" evidence="15">
    <location>
        <position position="241"/>
    </location>
    <ligand>
        <name>Zn(2+)</name>
        <dbReference type="ChEBI" id="CHEBI:29105"/>
    </ligand>
</feature>
<dbReference type="GO" id="GO:0019171">
    <property type="term" value="F:(3R)-hydroxyacyl-[acyl-carrier-protein] dehydratase activity"/>
    <property type="evidence" value="ECO:0007669"/>
    <property type="project" value="UniProtKB-EC"/>
</dbReference>
<keyword evidence="12 16" id="KW-0456">Lyase</keyword>
<dbReference type="NCBIfam" id="NF009667">
    <property type="entry name" value="PRK13188.1"/>
    <property type="match status" value="1"/>
</dbReference>
<sequence>MNVDRQKTLERESQFQGRGLHTGEDITARFLPAPPDTGVVFIRTDLPGQPHVKVCPQNALPHHREMRQTVLAAKGVEIHTVEHLLASITGLDIDNLYVELNGSEVPEPEDGSALGLVKSLRAGGIVEQDSPRRYVEIHQTTTVEDGAVSLVGLPYDGLRLSYTLQYENPTIGTQHMTMEITPEVYEHEIAPARTFALFEEVEKLRSLGLIKGGTLRNAVVVKGDEILSEEPLRFSNEFVRHKMLDLLGDLFLLGRPLKGHIIAVRSGHATNMKLARKIWESFEGPAFYDGLRKKTHFDIAAVTRIMPHRYPFLLVDRILYLEERERVIGLKNVTINEPFFQGHFTGHPVMPAVLIIEAMAQVGGVLLLHTVDDPDGKLVYFMGIDNAKFRRPVQPGDQLIFDLRMVRLKSRICKMTGRCLVDGQLVAEADLLSSIVDR</sequence>
<dbReference type="GO" id="GO:0046872">
    <property type="term" value="F:metal ion binding"/>
    <property type="evidence" value="ECO:0007669"/>
    <property type="project" value="UniProtKB-KW"/>
</dbReference>
<comment type="cofactor">
    <cofactor evidence="1 15">
        <name>Zn(2+)</name>
        <dbReference type="ChEBI" id="CHEBI:29105"/>
    </cofactor>
</comment>
<evidence type="ECO:0000256" key="8">
    <source>
        <dbReference type="ARBA" id="ARBA00022723"/>
    </source>
</evidence>
<reference evidence="17" key="1">
    <citation type="submission" date="2021-05" db="EMBL/GenBank/DDBJ databases">
        <title>Energy efficiency and biological interactions define the core microbiome of deep oligotrophic groundwater.</title>
        <authorList>
            <person name="Mehrshad M."/>
            <person name="Lopez-Fernandez M."/>
            <person name="Bell E."/>
            <person name="Bernier-Latmani R."/>
            <person name="Bertilsson S."/>
            <person name="Dopson M."/>
        </authorList>
    </citation>
    <scope>NUCLEOTIDE SEQUENCE</scope>
    <source>
        <strain evidence="17">Modern_marine.mb.64</strain>
    </source>
</reference>
<dbReference type="PANTHER" id="PTHR33694">
    <property type="entry name" value="UDP-3-O-ACYL-N-ACETYLGLUCOSAMINE DEACETYLASE 1, MITOCHONDRIAL-RELATED"/>
    <property type="match status" value="1"/>
</dbReference>
<evidence type="ECO:0000256" key="10">
    <source>
        <dbReference type="ARBA" id="ARBA00022833"/>
    </source>
</evidence>
<evidence type="ECO:0000256" key="9">
    <source>
        <dbReference type="ARBA" id="ARBA00022801"/>
    </source>
</evidence>
<evidence type="ECO:0000313" key="17">
    <source>
        <dbReference type="EMBL" id="MBU2690269.1"/>
    </source>
</evidence>
<dbReference type="Pfam" id="PF07977">
    <property type="entry name" value="FabA"/>
    <property type="match status" value="1"/>
</dbReference>
<dbReference type="FunFam" id="3.10.129.10:FF:000001">
    <property type="entry name" value="3-hydroxyacyl-[acyl-carrier-protein] dehydratase FabZ"/>
    <property type="match status" value="1"/>
</dbReference>
<comment type="caution">
    <text evidence="17">The sequence shown here is derived from an EMBL/GenBank/DDBJ whole genome shotgun (WGS) entry which is preliminary data.</text>
</comment>
<evidence type="ECO:0000256" key="3">
    <source>
        <dbReference type="ARBA" id="ARBA00004496"/>
    </source>
</evidence>
<evidence type="ECO:0000256" key="15">
    <source>
        <dbReference type="HAMAP-Rule" id="MF_00388"/>
    </source>
</evidence>
<dbReference type="EC" id="3.5.1.108" evidence="15"/>
<comment type="catalytic activity">
    <reaction evidence="13 15">
        <text>a UDP-3-O-[(3R)-3-hydroxyacyl]-N-acetyl-alpha-D-glucosamine + H2O = a UDP-3-O-[(3R)-3-hydroxyacyl]-alpha-D-glucosamine + acetate</text>
        <dbReference type="Rhea" id="RHEA:67816"/>
        <dbReference type="ChEBI" id="CHEBI:15377"/>
        <dbReference type="ChEBI" id="CHEBI:30089"/>
        <dbReference type="ChEBI" id="CHEBI:137740"/>
        <dbReference type="ChEBI" id="CHEBI:173225"/>
        <dbReference type="EC" id="3.5.1.108"/>
    </reaction>
</comment>
<dbReference type="GO" id="GO:0016020">
    <property type="term" value="C:membrane"/>
    <property type="evidence" value="ECO:0007669"/>
    <property type="project" value="GOC"/>
</dbReference>
<keyword evidence="11 15" id="KW-0443">Lipid metabolism</keyword>
<feature type="active site" evidence="16">
    <location>
        <position position="343"/>
    </location>
</feature>
<dbReference type="InterPro" id="IPR020568">
    <property type="entry name" value="Ribosomal_Su5_D2-typ_SF"/>
</dbReference>
<dbReference type="SUPFAM" id="SSF54211">
    <property type="entry name" value="Ribosomal protein S5 domain 2-like"/>
    <property type="match status" value="2"/>
</dbReference>
<evidence type="ECO:0000256" key="5">
    <source>
        <dbReference type="ARBA" id="ARBA00022490"/>
    </source>
</evidence>
<dbReference type="InterPro" id="IPR011334">
    <property type="entry name" value="UDP-acyl_GlcNac_deAcase_C"/>
</dbReference>
<evidence type="ECO:0000256" key="1">
    <source>
        <dbReference type="ARBA" id="ARBA00001947"/>
    </source>
</evidence>
<evidence type="ECO:0000256" key="2">
    <source>
        <dbReference type="ARBA" id="ARBA00002923"/>
    </source>
</evidence>
<dbReference type="NCBIfam" id="NF000582">
    <property type="entry name" value="PRK00006.1"/>
    <property type="match status" value="1"/>
</dbReference>
<accession>A0A948RV49</accession>
<dbReference type="InterPro" id="IPR004463">
    <property type="entry name" value="UDP-acyl_GlcNac_deAcase"/>
</dbReference>
<dbReference type="GO" id="GO:0006633">
    <property type="term" value="P:fatty acid biosynthetic process"/>
    <property type="evidence" value="ECO:0007669"/>
    <property type="project" value="UniProtKB-UniRule"/>
</dbReference>
<evidence type="ECO:0000313" key="18">
    <source>
        <dbReference type="Proteomes" id="UP000777784"/>
    </source>
</evidence>
<dbReference type="Gene3D" id="3.30.1700.10">
    <property type="entry name" value="lpxc deacetylase, domain 2"/>
    <property type="match status" value="1"/>
</dbReference>
<protein>
    <recommendedName>
        <fullName evidence="15 16">Multifunctional fusion protein</fullName>
    </recommendedName>
    <domain>
        <recommendedName>
            <fullName evidence="16">3-hydroxyacyl-[acyl-carrier-protein] dehydratase FabZ</fullName>
            <ecNumber evidence="16">4.2.1.59</ecNumber>
        </recommendedName>
        <alternativeName>
            <fullName evidence="16">(3R)-hydroxymyristoyl-[acyl-carrier-protein] dehydratase</fullName>
        </alternativeName>
        <alternativeName>
            <fullName evidence="16">Beta-hydroxyacyl-ACP dehydratase</fullName>
            <shortName evidence="16">(3R)-hydroxymyristoyl-ACP dehydrase</shortName>
        </alternativeName>
    </domain>
    <domain>
        <recommendedName>
            <fullName evidence="15">UDP-3-O-acyl-N-acetylglucosamine deacetylase</fullName>
            <shortName evidence="15">UDP-3-O-acyl-GlcNAc deacetylase</shortName>
            <ecNumber evidence="15">3.5.1.108</ecNumber>
        </recommendedName>
        <alternativeName>
            <fullName evidence="15">UDP-3-O-[R-3-hydroxymyristoyl]-N-acetylglucosamine deacetylase</fullName>
        </alternativeName>
    </domain>
</protein>
<keyword evidence="6 15" id="KW-0444">Lipid biosynthesis</keyword>
<evidence type="ECO:0000256" key="11">
    <source>
        <dbReference type="ARBA" id="ARBA00023098"/>
    </source>
</evidence>
<dbReference type="EC" id="4.2.1.59" evidence="16"/>
<dbReference type="Proteomes" id="UP000777784">
    <property type="component" value="Unassembled WGS sequence"/>
</dbReference>
<comment type="subcellular location">
    <subcellularLocation>
        <location evidence="3 16">Cytoplasm</location>
    </subcellularLocation>
</comment>
<dbReference type="HAMAP" id="MF_00388">
    <property type="entry name" value="LpxC"/>
    <property type="match status" value="1"/>
</dbReference>
<dbReference type="InterPro" id="IPR013114">
    <property type="entry name" value="FabA_FabZ"/>
</dbReference>
<dbReference type="EMBL" id="JAHJDP010000028">
    <property type="protein sequence ID" value="MBU2690269.1"/>
    <property type="molecule type" value="Genomic_DNA"/>
</dbReference>
<dbReference type="Gene3D" id="3.10.129.10">
    <property type="entry name" value="Hotdog Thioesterase"/>
    <property type="match status" value="1"/>
</dbReference>
<organism evidence="17 18">
    <name type="scientific">Eiseniibacteriota bacterium</name>
    <dbReference type="NCBI Taxonomy" id="2212470"/>
    <lineage>
        <taxon>Bacteria</taxon>
        <taxon>Candidatus Eiseniibacteriota</taxon>
    </lineage>
</organism>
<dbReference type="PANTHER" id="PTHR33694:SF1">
    <property type="entry name" value="UDP-3-O-ACYL-N-ACETYLGLUCOSAMINE DEACETYLASE 1, MITOCHONDRIAL-RELATED"/>
    <property type="match status" value="1"/>
</dbReference>
<comment type="catalytic activity">
    <reaction evidence="16">
        <text>a (3R)-hydroxyacyl-[ACP] = a (2E)-enoyl-[ACP] + H2O</text>
        <dbReference type="Rhea" id="RHEA:13097"/>
        <dbReference type="Rhea" id="RHEA-COMP:9925"/>
        <dbReference type="Rhea" id="RHEA-COMP:9945"/>
        <dbReference type="ChEBI" id="CHEBI:15377"/>
        <dbReference type="ChEBI" id="CHEBI:78784"/>
        <dbReference type="ChEBI" id="CHEBI:78827"/>
        <dbReference type="EC" id="4.2.1.59"/>
    </reaction>
</comment>
<keyword evidence="8 15" id="KW-0479">Metal-binding</keyword>
<dbReference type="InterPro" id="IPR029069">
    <property type="entry name" value="HotDog_dom_sf"/>
</dbReference>
<feature type="binding site" evidence="15">
    <location>
        <position position="245"/>
    </location>
    <ligand>
        <name>Zn(2+)</name>
        <dbReference type="ChEBI" id="CHEBI:29105"/>
    </ligand>
</feature>
<dbReference type="NCBIfam" id="TIGR00325">
    <property type="entry name" value="lpxC"/>
    <property type="match status" value="1"/>
</dbReference>
<evidence type="ECO:0000256" key="6">
    <source>
        <dbReference type="ARBA" id="ARBA00022516"/>
    </source>
</evidence>
<comment type="function">
    <text evidence="14 16">Involved in unsaturated fatty acids biosynthesis. Catalyzes the dehydration of short chain beta-hydroxyacyl-ACPs and long chain saturated and unsaturated beta-hydroxyacyl-ACPs.</text>
</comment>